<dbReference type="Proteomes" id="UP001165960">
    <property type="component" value="Unassembled WGS sequence"/>
</dbReference>
<evidence type="ECO:0000313" key="2">
    <source>
        <dbReference type="Proteomes" id="UP001165960"/>
    </source>
</evidence>
<evidence type="ECO:0000313" key="1">
    <source>
        <dbReference type="EMBL" id="KAJ9049249.1"/>
    </source>
</evidence>
<accession>A0ACC2RGT9</accession>
<organism evidence="1 2">
    <name type="scientific">Entomophthora muscae</name>
    <dbReference type="NCBI Taxonomy" id="34485"/>
    <lineage>
        <taxon>Eukaryota</taxon>
        <taxon>Fungi</taxon>
        <taxon>Fungi incertae sedis</taxon>
        <taxon>Zoopagomycota</taxon>
        <taxon>Entomophthoromycotina</taxon>
        <taxon>Entomophthoromycetes</taxon>
        <taxon>Entomophthorales</taxon>
        <taxon>Entomophthoraceae</taxon>
        <taxon>Entomophthora</taxon>
    </lineage>
</organism>
<dbReference type="EMBL" id="QTSX02007257">
    <property type="protein sequence ID" value="KAJ9049249.1"/>
    <property type="molecule type" value="Genomic_DNA"/>
</dbReference>
<protein>
    <submittedName>
        <fullName evidence="1">Uncharacterized protein</fullName>
    </submittedName>
</protein>
<name>A0ACC2RGT9_9FUNG</name>
<gene>
    <name evidence="1" type="ORF">DSO57_1026655</name>
</gene>
<proteinExistence type="predicted"/>
<comment type="caution">
    <text evidence="1">The sequence shown here is derived from an EMBL/GenBank/DDBJ whole genome shotgun (WGS) entry which is preliminary data.</text>
</comment>
<keyword evidence="2" id="KW-1185">Reference proteome</keyword>
<reference evidence="1" key="1">
    <citation type="submission" date="2022-04" db="EMBL/GenBank/DDBJ databases">
        <title>Genome of the entomopathogenic fungus Entomophthora muscae.</title>
        <authorList>
            <person name="Elya C."/>
            <person name="Lovett B.R."/>
            <person name="Lee E."/>
            <person name="Macias A.M."/>
            <person name="Hajek A.E."/>
            <person name="De Bivort B.L."/>
            <person name="Kasson M.T."/>
            <person name="De Fine Licht H.H."/>
            <person name="Stajich J.E."/>
        </authorList>
    </citation>
    <scope>NUCLEOTIDE SEQUENCE</scope>
    <source>
        <strain evidence="1">Berkeley</strain>
    </source>
</reference>
<sequence>MIPYSYYSILSIGLLSSPIPNTESLLVQLQHSFGVNPRYSNFFEHLKAEQEKTVSSLWDMEVRAPKRKKQCKASIYKEQIKTAVNNKYKLSDLGEQIQNIAT</sequence>
<feature type="non-terminal residue" evidence="1">
    <location>
        <position position="102"/>
    </location>
</feature>